<dbReference type="Pfam" id="PF01128">
    <property type="entry name" value="IspD"/>
    <property type="match status" value="1"/>
</dbReference>
<organism evidence="3">
    <name type="scientific">freshwater metagenome</name>
    <dbReference type="NCBI Taxonomy" id="449393"/>
    <lineage>
        <taxon>unclassified sequences</taxon>
        <taxon>metagenomes</taxon>
        <taxon>ecological metagenomes</taxon>
    </lineage>
</organism>
<dbReference type="CDD" id="cd02516">
    <property type="entry name" value="CDP-ME_synthetase"/>
    <property type="match status" value="1"/>
</dbReference>
<evidence type="ECO:0000256" key="2">
    <source>
        <dbReference type="ARBA" id="ARBA00022695"/>
    </source>
</evidence>
<dbReference type="EMBL" id="CAFBRB010000008">
    <property type="protein sequence ID" value="CAB5071454.1"/>
    <property type="molecule type" value="Genomic_DNA"/>
</dbReference>
<dbReference type="InterPro" id="IPR029044">
    <property type="entry name" value="Nucleotide-diphossugar_trans"/>
</dbReference>
<sequence length="249" mass="27372">MKLPYFKSATQWHNEHMDGEMRVAVVVLAAGSGSRFGHSTNKVWLPLSGRRILSRSLTNAVKSFPKSRNVLVINPTDSHLAKEVLSREAHSIKVEIVAGGNSRHESEHNALMHLAPAIEAGKINVVMIHDGARPLATSKLFLDIAQAAHLHGGAIPAIVVDPREIDYSSDREIVRVQTPQAFRAKDLLDAYRSAEVDGFVGTDTAACMEEYFPKVHTIAVPGEVANVKITYPQDLVIAEHVLEMRGYKE</sequence>
<evidence type="ECO:0000313" key="3">
    <source>
        <dbReference type="EMBL" id="CAB4769462.1"/>
    </source>
</evidence>
<reference evidence="3" key="1">
    <citation type="submission" date="2020-05" db="EMBL/GenBank/DDBJ databases">
        <authorList>
            <person name="Chiriac C."/>
            <person name="Salcher M."/>
            <person name="Ghai R."/>
            <person name="Kavagutti S V."/>
        </authorList>
    </citation>
    <scope>NUCLEOTIDE SEQUENCE</scope>
</reference>
<evidence type="ECO:0000313" key="4">
    <source>
        <dbReference type="EMBL" id="CAB5050830.1"/>
    </source>
</evidence>
<gene>
    <name evidence="3" type="ORF">UFOPK2907_00469</name>
    <name evidence="4" type="ORF">UFOPK4265_00689</name>
    <name evidence="5" type="ORF">UFOPK4401_00160</name>
</gene>
<protein>
    <submittedName>
        <fullName evidence="3">Unannotated protein</fullName>
    </submittedName>
</protein>
<keyword evidence="1" id="KW-0808">Transferase</keyword>
<evidence type="ECO:0000313" key="5">
    <source>
        <dbReference type="EMBL" id="CAB5071454.1"/>
    </source>
</evidence>
<dbReference type="PANTHER" id="PTHR32125:SF4">
    <property type="entry name" value="2-C-METHYL-D-ERYTHRITOL 4-PHOSPHATE CYTIDYLYLTRANSFERASE, CHLOROPLASTIC"/>
    <property type="match status" value="1"/>
</dbReference>
<dbReference type="EMBL" id="CAFBQK010000075">
    <property type="protein sequence ID" value="CAB5050830.1"/>
    <property type="molecule type" value="Genomic_DNA"/>
</dbReference>
<keyword evidence="2" id="KW-0548">Nucleotidyltransferase</keyword>
<accession>A0A6J6VAU5</accession>
<dbReference type="InterPro" id="IPR050088">
    <property type="entry name" value="IspD/TarI_cytidylyltransf_bact"/>
</dbReference>
<name>A0A6J6VAU5_9ZZZZ</name>
<dbReference type="InterPro" id="IPR018294">
    <property type="entry name" value="ISPD_synthase_CS"/>
</dbReference>
<dbReference type="InterPro" id="IPR034683">
    <property type="entry name" value="IspD/TarI"/>
</dbReference>
<dbReference type="EMBL" id="CAEZZR010000032">
    <property type="protein sequence ID" value="CAB4769462.1"/>
    <property type="molecule type" value="Genomic_DNA"/>
</dbReference>
<dbReference type="AlphaFoldDB" id="A0A6J6VAU5"/>
<dbReference type="PROSITE" id="PS01295">
    <property type="entry name" value="ISPD"/>
    <property type="match status" value="1"/>
</dbReference>
<proteinExistence type="predicted"/>
<dbReference type="GO" id="GO:0008299">
    <property type="term" value="P:isoprenoid biosynthetic process"/>
    <property type="evidence" value="ECO:0007669"/>
    <property type="project" value="InterPro"/>
</dbReference>
<dbReference type="GO" id="GO:0050518">
    <property type="term" value="F:2-C-methyl-D-erythritol 4-phosphate cytidylyltransferase activity"/>
    <property type="evidence" value="ECO:0007669"/>
    <property type="project" value="TreeGrafter"/>
</dbReference>
<dbReference type="SUPFAM" id="SSF53448">
    <property type="entry name" value="Nucleotide-diphospho-sugar transferases"/>
    <property type="match status" value="1"/>
</dbReference>
<dbReference type="PANTHER" id="PTHR32125">
    <property type="entry name" value="2-C-METHYL-D-ERYTHRITOL 4-PHOSPHATE CYTIDYLYLTRANSFERASE, CHLOROPLASTIC"/>
    <property type="match status" value="1"/>
</dbReference>
<dbReference type="Gene3D" id="3.90.550.10">
    <property type="entry name" value="Spore Coat Polysaccharide Biosynthesis Protein SpsA, Chain A"/>
    <property type="match status" value="1"/>
</dbReference>
<evidence type="ECO:0000256" key="1">
    <source>
        <dbReference type="ARBA" id="ARBA00022679"/>
    </source>
</evidence>